<keyword evidence="1" id="KW-1133">Transmembrane helix</keyword>
<keyword evidence="1" id="KW-0472">Membrane</keyword>
<evidence type="ECO:0000313" key="3">
    <source>
        <dbReference type="Proteomes" id="UP000295313"/>
    </source>
</evidence>
<evidence type="ECO:0000256" key="1">
    <source>
        <dbReference type="SAM" id="Phobius"/>
    </source>
</evidence>
<dbReference type="Proteomes" id="UP000295313">
    <property type="component" value="Unassembled WGS sequence"/>
</dbReference>
<proteinExistence type="predicted"/>
<reference evidence="2 3" key="1">
    <citation type="submission" date="2019-03" db="EMBL/GenBank/DDBJ databases">
        <title>Genomic Encyclopedia of Type Strains, Phase III (KMG-III): the genomes of soil and plant-associated and newly described type strains.</title>
        <authorList>
            <person name="Whitman W."/>
        </authorList>
    </citation>
    <scope>NUCLEOTIDE SEQUENCE [LARGE SCALE GENOMIC DNA]</scope>
    <source>
        <strain evidence="2 3">CGMCC 1.12802</strain>
    </source>
</reference>
<gene>
    <name evidence="2" type="ORF">B0I22_1814</name>
</gene>
<evidence type="ECO:0008006" key="4">
    <source>
        <dbReference type="Google" id="ProtNLM"/>
    </source>
</evidence>
<comment type="caution">
    <text evidence="2">The sequence shown here is derived from an EMBL/GenBank/DDBJ whole genome shotgun (WGS) entry which is preliminary data.</text>
</comment>
<dbReference type="AlphaFoldDB" id="A0A4R8IAA0"/>
<dbReference type="RefSeq" id="WP_133944234.1">
    <property type="nucleotide sequence ID" value="NZ_SOEO01000002.1"/>
</dbReference>
<evidence type="ECO:0000313" key="2">
    <source>
        <dbReference type="EMBL" id="TDX84211.1"/>
    </source>
</evidence>
<organism evidence="2 3">
    <name type="scientific">Epilithonimonas xixisoli</name>
    <dbReference type="NCBI Taxonomy" id="1476462"/>
    <lineage>
        <taxon>Bacteria</taxon>
        <taxon>Pseudomonadati</taxon>
        <taxon>Bacteroidota</taxon>
        <taxon>Flavobacteriia</taxon>
        <taxon>Flavobacteriales</taxon>
        <taxon>Weeksellaceae</taxon>
        <taxon>Chryseobacterium group</taxon>
        <taxon>Epilithonimonas</taxon>
    </lineage>
</organism>
<sequence>MIPQSFKDIVSNVENAGLLQTIAMIIFILFFLIVIYVVLNRPKKYYSEEENAPLEKDEDDKWTL</sequence>
<protein>
    <recommendedName>
        <fullName evidence="4">Cbb3-type cytochrome oxidase component FixQ</fullName>
    </recommendedName>
</protein>
<keyword evidence="3" id="KW-1185">Reference proteome</keyword>
<accession>A0A4R8IAA0</accession>
<feature type="transmembrane region" description="Helical" evidence="1">
    <location>
        <begin position="18"/>
        <end position="39"/>
    </location>
</feature>
<name>A0A4R8IAA0_9FLAO</name>
<keyword evidence="1" id="KW-0812">Transmembrane</keyword>
<dbReference type="EMBL" id="SOEO01000002">
    <property type="protein sequence ID" value="TDX84211.1"/>
    <property type="molecule type" value="Genomic_DNA"/>
</dbReference>